<keyword evidence="6" id="KW-1185">Reference proteome</keyword>
<dbReference type="Proteomes" id="UP000644020">
    <property type="component" value="Unassembled WGS sequence"/>
</dbReference>
<dbReference type="SUPFAM" id="SSF69593">
    <property type="entry name" value="Glycerol-3-phosphate (1)-acyltransferase"/>
    <property type="match status" value="1"/>
</dbReference>
<dbReference type="Pfam" id="PF01553">
    <property type="entry name" value="Acyltransferase"/>
    <property type="match status" value="1"/>
</dbReference>
<evidence type="ECO:0000313" key="6">
    <source>
        <dbReference type="Proteomes" id="UP000644020"/>
    </source>
</evidence>
<feature type="domain" description="Phospholipid/glycerol acyltransferase" evidence="4">
    <location>
        <begin position="56"/>
        <end position="178"/>
    </location>
</feature>
<gene>
    <name evidence="5" type="ORF">GCM10010305_40540</name>
</gene>
<dbReference type="GO" id="GO:0003841">
    <property type="term" value="F:1-acylglycerol-3-phosphate O-acyltransferase activity"/>
    <property type="evidence" value="ECO:0007669"/>
    <property type="project" value="TreeGrafter"/>
</dbReference>
<protein>
    <recommendedName>
        <fullName evidence="4">Phospholipid/glycerol acyltransferase domain-containing protein</fullName>
    </recommendedName>
</protein>
<dbReference type="InterPro" id="IPR002123">
    <property type="entry name" value="Plipid/glycerol_acylTrfase"/>
</dbReference>
<sequence>MPEPGAPADDVRAVVPALHPAPEGPPVLSRLASRLVPFFGRLTVTADPDARIEPGSIIVVNHTSLADPALVLAALRRRLAVEPVLLAAAGLWRVPGLGAALSRDGYVPVHRNTAHASAALDGAAVALASGRPVMLYAEGRIPPRREAAEAPPQEFRTGLARLARATGAPVVPVGQAGARRITSGGTVKQLAGVLTAPVRRPCLHVHIGAPLRLPDDVPAATALAHGAVTEAWRTAARALGEPAAGRAPGETDPGEAACGRAAAGVRRWPVRGRGHRRTEA</sequence>
<keyword evidence="1" id="KW-0808">Transferase</keyword>
<dbReference type="SMART" id="SM00563">
    <property type="entry name" value="PlsC"/>
    <property type="match status" value="1"/>
</dbReference>
<dbReference type="PANTHER" id="PTHR10434">
    <property type="entry name" value="1-ACYL-SN-GLYCEROL-3-PHOSPHATE ACYLTRANSFERASE"/>
    <property type="match status" value="1"/>
</dbReference>
<keyword evidence="2" id="KW-0012">Acyltransferase</keyword>
<comment type="caution">
    <text evidence="5">The sequence shown here is derived from an EMBL/GenBank/DDBJ whole genome shotgun (WGS) entry which is preliminary data.</text>
</comment>
<reference evidence="5" key="1">
    <citation type="journal article" date="2014" name="Int. J. Syst. Evol. Microbiol.">
        <title>Complete genome sequence of Corynebacterium casei LMG S-19264T (=DSM 44701T), isolated from a smear-ripened cheese.</title>
        <authorList>
            <consortium name="US DOE Joint Genome Institute (JGI-PGF)"/>
            <person name="Walter F."/>
            <person name="Albersmeier A."/>
            <person name="Kalinowski J."/>
            <person name="Ruckert C."/>
        </authorList>
    </citation>
    <scope>NUCLEOTIDE SEQUENCE</scope>
    <source>
        <strain evidence="5">JCM 4518</strain>
    </source>
</reference>
<evidence type="ECO:0000259" key="4">
    <source>
        <dbReference type="SMART" id="SM00563"/>
    </source>
</evidence>
<dbReference type="EMBL" id="BMUL01000010">
    <property type="protein sequence ID" value="GHA92716.1"/>
    <property type="molecule type" value="Genomic_DNA"/>
</dbReference>
<proteinExistence type="predicted"/>
<evidence type="ECO:0000256" key="3">
    <source>
        <dbReference type="SAM" id="MobiDB-lite"/>
    </source>
</evidence>
<dbReference type="PANTHER" id="PTHR10434:SF11">
    <property type="entry name" value="1-ACYL-SN-GLYCEROL-3-PHOSPHATE ACYLTRANSFERASE"/>
    <property type="match status" value="1"/>
</dbReference>
<dbReference type="GO" id="GO:0006654">
    <property type="term" value="P:phosphatidic acid biosynthetic process"/>
    <property type="evidence" value="ECO:0007669"/>
    <property type="project" value="TreeGrafter"/>
</dbReference>
<feature type="region of interest" description="Disordered" evidence="3">
    <location>
        <begin position="243"/>
        <end position="263"/>
    </location>
</feature>
<name>A0A918T496_9ACTN</name>
<feature type="compositionally biased region" description="Low complexity" evidence="3">
    <location>
        <begin position="254"/>
        <end position="263"/>
    </location>
</feature>
<evidence type="ECO:0000313" key="5">
    <source>
        <dbReference type="EMBL" id="GHA92716.1"/>
    </source>
</evidence>
<accession>A0A918T496</accession>
<reference evidence="5" key="2">
    <citation type="submission" date="2020-09" db="EMBL/GenBank/DDBJ databases">
        <authorList>
            <person name="Sun Q."/>
            <person name="Ohkuma M."/>
        </authorList>
    </citation>
    <scope>NUCLEOTIDE SEQUENCE</scope>
    <source>
        <strain evidence="5">JCM 4518</strain>
    </source>
</reference>
<dbReference type="AlphaFoldDB" id="A0A918T496"/>
<organism evidence="5 6">
    <name type="scientific">Streptomyces termitum</name>
    <dbReference type="NCBI Taxonomy" id="67368"/>
    <lineage>
        <taxon>Bacteria</taxon>
        <taxon>Bacillati</taxon>
        <taxon>Actinomycetota</taxon>
        <taxon>Actinomycetes</taxon>
        <taxon>Kitasatosporales</taxon>
        <taxon>Streptomycetaceae</taxon>
        <taxon>Streptomyces</taxon>
    </lineage>
</organism>
<evidence type="ECO:0000256" key="1">
    <source>
        <dbReference type="ARBA" id="ARBA00022679"/>
    </source>
</evidence>
<evidence type="ECO:0000256" key="2">
    <source>
        <dbReference type="ARBA" id="ARBA00023315"/>
    </source>
</evidence>
<dbReference type="CDD" id="cd07989">
    <property type="entry name" value="LPLAT_AGPAT-like"/>
    <property type="match status" value="1"/>
</dbReference>